<evidence type="ECO:0000313" key="4">
    <source>
        <dbReference type="Proteomes" id="UP000215914"/>
    </source>
</evidence>
<name>A0A9K3HPH4_HELAN</name>
<dbReference type="EMBL" id="MNCJ02000326">
    <property type="protein sequence ID" value="KAF5782098.1"/>
    <property type="molecule type" value="Genomic_DNA"/>
</dbReference>
<keyword evidence="3" id="KW-0418">Kinase</keyword>
<dbReference type="PROSITE" id="PS00107">
    <property type="entry name" value="PROTEIN_KINASE_ATP"/>
    <property type="match status" value="1"/>
</dbReference>
<feature type="binding site" evidence="1">
    <location>
        <position position="61"/>
    </location>
    <ligand>
        <name>ATP</name>
        <dbReference type="ChEBI" id="CHEBI:30616"/>
    </ligand>
</feature>
<reference evidence="3" key="1">
    <citation type="journal article" date="2017" name="Nature">
        <title>The sunflower genome provides insights into oil metabolism, flowering and Asterid evolution.</title>
        <authorList>
            <person name="Badouin H."/>
            <person name="Gouzy J."/>
            <person name="Grassa C.J."/>
            <person name="Murat F."/>
            <person name="Staton S.E."/>
            <person name="Cottret L."/>
            <person name="Lelandais-Briere C."/>
            <person name="Owens G.L."/>
            <person name="Carrere S."/>
            <person name="Mayjonade B."/>
            <person name="Legrand L."/>
            <person name="Gill N."/>
            <person name="Kane N.C."/>
            <person name="Bowers J.E."/>
            <person name="Hubner S."/>
            <person name="Bellec A."/>
            <person name="Berard A."/>
            <person name="Berges H."/>
            <person name="Blanchet N."/>
            <person name="Boniface M.C."/>
            <person name="Brunel D."/>
            <person name="Catrice O."/>
            <person name="Chaidir N."/>
            <person name="Claudel C."/>
            <person name="Donnadieu C."/>
            <person name="Faraut T."/>
            <person name="Fievet G."/>
            <person name="Helmstetter N."/>
            <person name="King M."/>
            <person name="Knapp S.J."/>
            <person name="Lai Z."/>
            <person name="Le Paslier M.C."/>
            <person name="Lippi Y."/>
            <person name="Lorenzon L."/>
            <person name="Mandel J.R."/>
            <person name="Marage G."/>
            <person name="Marchand G."/>
            <person name="Marquand E."/>
            <person name="Bret-Mestries E."/>
            <person name="Morien E."/>
            <person name="Nambeesan S."/>
            <person name="Nguyen T."/>
            <person name="Pegot-Espagnet P."/>
            <person name="Pouilly N."/>
            <person name="Raftis F."/>
            <person name="Sallet E."/>
            <person name="Schiex T."/>
            <person name="Thomas J."/>
            <person name="Vandecasteele C."/>
            <person name="Vares D."/>
            <person name="Vear F."/>
            <person name="Vautrin S."/>
            <person name="Crespi M."/>
            <person name="Mangin B."/>
            <person name="Burke J.M."/>
            <person name="Salse J."/>
            <person name="Munos S."/>
            <person name="Vincourt P."/>
            <person name="Rieseberg L.H."/>
            <person name="Langlade N.B."/>
        </authorList>
    </citation>
    <scope>NUCLEOTIDE SEQUENCE</scope>
    <source>
        <tissue evidence="3">Leaves</tissue>
    </source>
</reference>
<dbReference type="InterPro" id="IPR011009">
    <property type="entry name" value="Kinase-like_dom_sf"/>
</dbReference>
<dbReference type="Gene3D" id="3.30.200.20">
    <property type="entry name" value="Phosphorylase Kinase, domain 1"/>
    <property type="match status" value="1"/>
</dbReference>
<reference evidence="3" key="2">
    <citation type="submission" date="2020-06" db="EMBL/GenBank/DDBJ databases">
        <title>Helianthus annuus Genome sequencing and assembly Release 2.</title>
        <authorList>
            <person name="Gouzy J."/>
            <person name="Langlade N."/>
            <person name="Munos S."/>
        </authorList>
    </citation>
    <scope>NUCLEOTIDE SEQUENCE</scope>
    <source>
        <tissue evidence="3">Leaves</tissue>
    </source>
</reference>
<dbReference type="GO" id="GO:0005524">
    <property type="term" value="F:ATP binding"/>
    <property type="evidence" value="ECO:0007669"/>
    <property type="project" value="UniProtKB-UniRule"/>
</dbReference>
<feature type="chain" id="PRO_5039915711" evidence="2">
    <location>
        <begin position="16"/>
        <end position="86"/>
    </location>
</feature>
<keyword evidence="1" id="KW-0547">Nucleotide-binding</keyword>
<keyword evidence="3" id="KW-0808">Transferase</keyword>
<evidence type="ECO:0000256" key="1">
    <source>
        <dbReference type="PROSITE-ProRule" id="PRU10141"/>
    </source>
</evidence>
<feature type="signal peptide" evidence="2">
    <location>
        <begin position="1"/>
        <end position="15"/>
    </location>
</feature>
<organism evidence="3 4">
    <name type="scientific">Helianthus annuus</name>
    <name type="common">Common sunflower</name>
    <dbReference type="NCBI Taxonomy" id="4232"/>
    <lineage>
        <taxon>Eukaryota</taxon>
        <taxon>Viridiplantae</taxon>
        <taxon>Streptophyta</taxon>
        <taxon>Embryophyta</taxon>
        <taxon>Tracheophyta</taxon>
        <taxon>Spermatophyta</taxon>
        <taxon>Magnoliopsida</taxon>
        <taxon>eudicotyledons</taxon>
        <taxon>Gunneridae</taxon>
        <taxon>Pentapetalae</taxon>
        <taxon>asterids</taxon>
        <taxon>campanulids</taxon>
        <taxon>Asterales</taxon>
        <taxon>Asteraceae</taxon>
        <taxon>Asteroideae</taxon>
        <taxon>Heliantheae alliance</taxon>
        <taxon>Heliantheae</taxon>
        <taxon>Helianthus</taxon>
    </lineage>
</organism>
<sequence length="86" mass="9702">MLVIMALGRQRLCICWLKLAILLHTYRLERKLGKGGFGQVYVGRKVIGSLGNTGPVEVALKLEHRNGKGCGYCSPYKWQVYILAFF</sequence>
<comment type="caution">
    <text evidence="3">The sequence shown here is derived from an EMBL/GenBank/DDBJ whole genome shotgun (WGS) entry which is preliminary data.</text>
</comment>
<evidence type="ECO:0000313" key="3">
    <source>
        <dbReference type="EMBL" id="KAF5782098.1"/>
    </source>
</evidence>
<dbReference type="GO" id="GO:0016301">
    <property type="term" value="F:kinase activity"/>
    <property type="evidence" value="ECO:0007669"/>
    <property type="project" value="UniProtKB-KW"/>
</dbReference>
<keyword evidence="1" id="KW-0067">ATP-binding</keyword>
<dbReference type="InterPro" id="IPR017441">
    <property type="entry name" value="Protein_kinase_ATP_BS"/>
</dbReference>
<dbReference type="Proteomes" id="UP000215914">
    <property type="component" value="Unassembled WGS sequence"/>
</dbReference>
<keyword evidence="2" id="KW-0732">Signal</keyword>
<dbReference type="SUPFAM" id="SSF56112">
    <property type="entry name" value="Protein kinase-like (PK-like)"/>
    <property type="match status" value="1"/>
</dbReference>
<accession>A0A9K3HPH4</accession>
<proteinExistence type="predicted"/>
<protein>
    <submittedName>
        <fullName evidence="3">Kinase-like domain superfamily, kinase, ATP binding protein</fullName>
    </submittedName>
</protein>
<dbReference type="Gramene" id="mRNA:HanXRQr2_Chr11g0491551">
    <property type="protein sequence ID" value="mRNA:HanXRQr2_Chr11g0491551"/>
    <property type="gene ID" value="HanXRQr2_Chr11g0491551"/>
</dbReference>
<evidence type="ECO:0000256" key="2">
    <source>
        <dbReference type="SAM" id="SignalP"/>
    </source>
</evidence>
<keyword evidence="4" id="KW-1185">Reference proteome</keyword>
<gene>
    <name evidence="3" type="ORF">HanXRQr2_Chr11g0491551</name>
</gene>
<dbReference type="AlphaFoldDB" id="A0A9K3HPH4"/>